<feature type="transmembrane region" description="Helical" evidence="8">
    <location>
        <begin position="110"/>
        <end position="134"/>
    </location>
</feature>
<feature type="transmembrane region" description="Helical" evidence="8">
    <location>
        <begin position="230"/>
        <end position="250"/>
    </location>
</feature>
<dbReference type="PANTHER" id="PTHR19139:SF270">
    <property type="entry name" value="ENTOMOGLYCEROPORIN 1-RELATED"/>
    <property type="match status" value="1"/>
</dbReference>
<dbReference type="Proteomes" id="UP000694872">
    <property type="component" value="Unplaced"/>
</dbReference>
<evidence type="ECO:0000256" key="3">
    <source>
        <dbReference type="ARBA" id="ARBA00022448"/>
    </source>
</evidence>
<dbReference type="KEGG" id="pxu:106115663"/>
<dbReference type="PROSITE" id="PS00221">
    <property type="entry name" value="MIP"/>
    <property type="match status" value="1"/>
</dbReference>
<name>A0AAJ7E653_PAPXU</name>
<reference evidence="9" key="1">
    <citation type="submission" date="2025-08" db="UniProtKB">
        <authorList>
            <consortium name="RefSeq"/>
        </authorList>
    </citation>
    <scope>IDENTIFICATION</scope>
</reference>
<keyword evidence="4 7" id="KW-0812">Transmembrane</keyword>
<dbReference type="Pfam" id="PF00230">
    <property type="entry name" value="MIP"/>
    <property type="match status" value="1"/>
</dbReference>
<evidence type="ECO:0000256" key="2">
    <source>
        <dbReference type="ARBA" id="ARBA00006175"/>
    </source>
</evidence>
<dbReference type="GeneID" id="106115663"/>
<dbReference type="InterPro" id="IPR022357">
    <property type="entry name" value="MIP_CS"/>
</dbReference>
<dbReference type="InterPro" id="IPR023271">
    <property type="entry name" value="Aquaporin-like"/>
</dbReference>
<accession>A0AAJ7E653</accession>
<dbReference type="PANTHER" id="PTHR19139">
    <property type="entry name" value="AQUAPORIN TRANSPORTER"/>
    <property type="match status" value="1"/>
</dbReference>
<keyword evidence="5 8" id="KW-1133">Transmembrane helix</keyword>
<evidence type="ECO:0000256" key="5">
    <source>
        <dbReference type="ARBA" id="ARBA00022989"/>
    </source>
</evidence>
<feature type="transmembrane region" description="Helical" evidence="8">
    <location>
        <begin position="154"/>
        <end position="176"/>
    </location>
</feature>
<evidence type="ECO:0000256" key="8">
    <source>
        <dbReference type="SAM" id="Phobius"/>
    </source>
</evidence>
<gene>
    <name evidence="9" type="primary">LOC106115663</name>
</gene>
<dbReference type="Gene3D" id="1.20.1080.10">
    <property type="entry name" value="Glycerol uptake facilitator protein"/>
    <property type="match status" value="1"/>
</dbReference>
<dbReference type="AlphaFoldDB" id="A0AAJ7E653"/>
<organism evidence="9">
    <name type="scientific">Papilio xuthus</name>
    <name type="common">Asian swallowtail butterfly</name>
    <dbReference type="NCBI Taxonomy" id="66420"/>
    <lineage>
        <taxon>Eukaryota</taxon>
        <taxon>Metazoa</taxon>
        <taxon>Ecdysozoa</taxon>
        <taxon>Arthropoda</taxon>
        <taxon>Hexapoda</taxon>
        <taxon>Insecta</taxon>
        <taxon>Pterygota</taxon>
        <taxon>Neoptera</taxon>
        <taxon>Endopterygota</taxon>
        <taxon>Lepidoptera</taxon>
        <taxon>Glossata</taxon>
        <taxon>Ditrysia</taxon>
        <taxon>Papilionoidea</taxon>
        <taxon>Papilionidae</taxon>
        <taxon>Papilioninae</taxon>
        <taxon>Papilio</taxon>
    </lineage>
</organism>
<keyword evidence="3 7" id="KW-0813">Transport</keyword>
<proteinExistence type="inferred from homology"/>
<dbReference type="InterPro" id="IPR000425">
    <property type="entry name" value="MIP"/>
</dbReference>
<protein>
    <submittedName>
        <fullName evidence="9">Aquaporin-like</fullName>
    </submittedName>
</protein>
<feature type="transmembrane region" description="Helical" evidence="8">
    <location>
        <begin position="39"/>
        <end position="63"/>
    </location>
</feature>
<evidence type="ECO:0000256" key="1">
    <source>
        <dbReference type="ARBA" id="ARBA00004141"/>
    </source>
</evidence>
<evidence type="ECO:0000313" key="9">
    <source>
        <dbReference type="RefSeq" id="XP_013164566.1"/>
    </source>
</evidence>
<dbReference type="GO" id="GO:0015267">
    <property type="term" value="F:channel activity"/>
    <property type="evidence" value="ECO:0007669"/>
    <property type="project" value="InterPro"/>
</dbReference>
<evidence type="ECO:0000256" key="6">
    <source>
        <dbReference type="ARBA" id="ARBA00023136"/>
    </source>
</evidence>
<sequence length="260" mass="27650">MTITPGNHLVNVIESVSVKDAKNANGKTNSKLIADCKAVLAEFTSTLLLVFLGCMACVPLEGFQIQPPLYGPFAFGFIVLFNIQAFGHISGAHMNPAVTLGAVLWGKMSVWLGIAYVIAQCAGSILGYGILMGVSPLDLVPNEVCTTQPHSQLTMLQAVAVEVILTAALNFLNCAVWDPANKASLESVSLKFGFTIAGLSIAGSELTGASMNPARSLGPVVWTGAWSTHWVYWVGPIIGGSISALFYKYIWLNTSKELKD</sequence>
<feature type="transmembrane region" description="Helical" evidence="8">
    <location>
        <begin position="188"/>
        <end position="210"/>
    </location>
</feature>
<dbReference type="InterPro" id="IPR034294">
    <property type="entry name" value="Aquaporin_transptr"/>
</dbReference>
<comment type="subcellular location">
    <subcellularLocation>
        <location evidence="1">Membrane</location>
        <topology evidence="1">Multi-pass membrane protein</topology>
    </subcellularLocation>
</comment>
<evidence type="ECO:0000256" key="7">
    <source>
        <dbReference type="RuleBase" id="RU000477"/>
    </source>
</evidence>
<evidence type="ECO:0000256" key="4">
    <source>
        <dbReference type="ARBA" id="ARBA00022692"/>
    </source>
</evidence>
<feature type="transmembrane region" description="Helical" evidence="8">
    <location>
        <begin position="69"/>
        <end position="89"/>
    </location>
</feature>
<dbReference type="GO" id="GO:0005886">
    <property type="term" value="C:plasma membrane"/>
    <property type="evidence" value="ECO:0007669"/>
    <property type="project" value="TreeGrafter"/>
</dbReference>
<dbReference type="SUPFAM" id="SSF81338">
    <property type="entry name" value="Aquaporin-like"/>
    <property type="match status" value="1"/>
</dbReference>
<dbReference type="RefSeq" id="XP_013164566.1">
    <property type="nucleotide sequence ID" value="XM_013309112.1"/>
</dbReference>
<keyword evidence="6 8" id="KW-0472">Membrane</keyword>
<comment type="similarity">
    <text evidence="2 7">Belongs to the MIP/aquaporin (TC 1.A.8) family.</text>
</comment>
<dbReference type="PRINTS" id="PR00783">
    <property type="entry name" value="MINTRINSICP"/>
</dbReference>